<dbReference type="Proteomes" id="UP000198287">
    <property type="component" value="Unassembled WGS sequence"/>
</dbReference>
<evidence type="ECO:0000256" key="1">
    <source>
        <dbReference type="SAM" id="Coils"/>
    </source>
</evidence>
<name>A0A226DMW4_FOLCA</name>
<dbReference type="EMBL" id="LNIX01000014">
    <property type="protein sequence ID" value="OXA46882.1"/>
    <property type="molecule type" value="Genomic_DNA"/>
</dbReference>
<feature type="region of interest" description="Disordered" evidence="2">
    <location>
        <begin position="1"/>
        <end position="30"/>
    </location>
</feature>
<feature type="region of interest" description="Disordered" evidence="2">
    <location>
        <begin position="756"/>
        <end position="827"/>
    </location>
</feature>
<feature type="region of interest" description="Disordered" evidence="2">
    <location>
        <begin position="693"/>
        <end position="727"/>
    </location>
</feature>
<evidence type="ECO:0000313" key="4">
    <source>
        <dbReference type="Proteomes" id="UP000198287"/>
    </source>
</evidence>
<feature type="compositionally biased region" description="Polar residues" evidence="2">
    <location>
        <begin position="699"/>
        <end position="722"/>
    </location>
</feature>
<feature type="compositionally biased region" description="Acidic residues" evidence="2">
    <location>
        <begin position="815"/>
        <end position="827"/>
    </location>
</feature>
<gene>
    <name evidence="3" type="ORF">Fcan01_18091</name>
</gene>
<organism evidence="3 4">
    <name type="scientific">Folsomia candida</name>
    <name type="common">Springtail</name>
    <dbReference type="NCBI Taxonomy" id="158441"/>
    <lineage>
        <taxon>Eukaryota</taxon>
        <taxon>Metazoa</taxon>
        <taxon>Ecdysozoa</taxon>
        <taxon>Arthropoda</taxon>
        <taxon>Hexapoda</taxon>
        <taxon>Collembola</taxon>
        <taxon>Entomobryomorpha</taxon>
        <taxon>Isotomoidea</taxon>
        <taxon>Isotomidae</taxon>
        <taxon>Proisotominae</taxon>
        <taxon>Folsomia</taxon>
    </lineage>
</organism>
<feature type="compositionally biased region" description="Polar residues" evidence="2">
    <location>
        <begin position="1"/>
        <end position="22"/>
    </location>
</feature>
<protein>
    <submittedName>
        <fullName evidence="3">Salivary glue protein Sgs-4</fullName>
    </submittedName>
</protein>
<sequence length="827" mass="89861">MESTIENDQQIPTHSQDPTTTGAASPAPAAASPAPAAAVVAETIIPTPPIPRNGFLLDAGLLDLYQDLNQFYQVLVNKARAPGPNRESYFEFARIYYNQQIICLTLMKFFVAELVKKSTGIAAAERYAQGPNEHCIPYAHRLAAEFFNYPDQYILGITRLMFGIHGITHLGTSHRPCGEEESTSGKCILRCLEFGFLRLMNSQDVLNKGISIGHVVSRLDNILSATGYDFERIYTPLKTSQALAESVFEMCQRNETSTWTELFKDKLSTEEDLRFSMFSEYFNKKLSSDGKVAKASLVKILNLPDVKQILSGLVCKLYGAKKGRVASVNQLLDIFGQDIVDGYTRQRRRKLPKWKFPFADQMETDDMFLDVMTNQEGKHCYPAPIQNVTMNDISIRMAWLSSAEQLEFLSGYKECLEGADDRLMKTRQTITSIIDTVRSALDRTESRLVWKATVAPLAHTICQTDMDTSTLRAKLCKIFDAAKSKPLNKFFNDLRLDLVKLADRYPLEPSTSLLASSSSAPTAATLPTTAATLPTTAATLPTTAATLPTTAATLPTTAATLPTTAATLPTTAATLPTTAATLPTTAATPPTATATPTNGGDTDPTLLKEGQTKDETSHLPLSICTSEPTVAQLEHRKQQLERELVRVIQDKLAVLEEQQGLAMPKTIQTPSTDYANDNNMTTTTQMATTKFRMSDDTNHNGNVSDGDNATTTTSRADGSINDNVVDGADASIKPADISSGVLEKARQSTVALDLEISDSEEEDNGDHEAQEGTSNFSSAAFLAEMTAEFSDSSSSARSSSESSSSSSSGSGSSSEEQEEEEGTLVDT</sequence>
<feature type="compositionally biased region" description="Acidic residues" evidence="2">
    <location>
        <begin position="756"/>
        <end position="765"/>
    </location>
</feature>
<comment type="caution">
    <text evidence="3">The sequence shown here is derived from an EMBL/GenBank/DDBJ whole genome shotgun (WGS) entry which is preliminary data.</text>
</comment>
<keyword evidence="4" id="KW-1185">Reference proteome</keyword>
<evidence type="ECO:0000313" key="3">
    <source>
        <dbReference type="EMBL" id="OXA46882.1"/>
    </source>
</evidence>
<accession>A0A226DMW4</accession>
<keyword evidence="1" id="KW-0175">Coiled coil</keyword>
<feature type="compositionally biased region" description="Low complexity" evidence="2">
    <location>
        <begin position="788"/>
        <end position="814"/>
    </location>
</feature>
<feature type="region of interest" description="Disordered" evidence="2">
    <location>
        <begin position="582"/>
        <end position="617"/>
    </location>
</feature>
<evidence type="ECO:0000256" key="2">
    <source>
        <dbReference type="SAM" id="MobiDB-lite"/>
    </source>
</evidence>
<reference evidence="3 4" key="1">
    <citation type="submission" date="2015-12" db="EMBL/GenBank/DDBJ databases">
        <title>The genome of Folsomia candida.</title>
        <authorList>
            <person name="Faddeeva A."/>
            <person name="Derks M.F."/>
            <person name="Anvar Y."/>
            <person name="Smit S."/>
            <person name="Van Straalen N."/>
            <person name="Roelofs D."/>
        </authorList>
    </citation>
    <scope>NUCLEOTIDE SEQUENCE [LARGE SCALE GENOMIC DNA]</scope>
    <source>
        <strain evidence="3 4">VU population</strain>
        <tissue evidence="3">Whole body</tissue>
    </source>
</reference>
<dbReference type="AlphaFoldDB" id="A0A226DMW4"/>
<proteinExistence type="predicted"/>
<feature type="coiled-coil region" evidence="1">
    <location>
        <begin position="630"/>
        <end position="657"/>
    </location>
</feature>
<feature type="compositionally biased region" description="Low complexity" evidence="2">
    <location>
        <begin position="582"/>
        <end position="597"/>
    </location>
</feature>